<dbReference type="GO" id="GO:0008270">
    <property type="term" value="F:zinc ion binding"/>
    <property type="evidence" value="ECO:0007669"/>
    <property type="project" value="UniProtKB-KW"/>
</dbReference>
<evidence type="ECO:0000259" key="11">
    <source>
        <dbReference type="PROSITE" id="PS50013"/>
    </source>
</evidence>
<dbReference type="SUPFAM" id="SSF57756">
    <property type="entry name" value="Retrovirus zinc finger-like domains"/>
    <property type="match status" value="1"/>
</dbReference>
<reference evidence="15 16" key="1">
    <citation type="journal article" date="2012" name="BMC Genomics">
        <title>Sequencing the genome of Marssonina brunnea reveals fungus-poplar co-evolution.</title>
        <authorList>
            <person name="Zhu S."/>
            <person name="Cao Y.-Z."/>
            <person name="Jiang C."/>
            <person name="Tan B.-Y."/>
            <person name="Wang Z."/>
            <person name="Feng S."/>
            <person name="Zhang L."/>
            <person name="Su X.-H."/>
            <person name="Brejova B."/>
            <person name="Vinar T."/>
            <person name="Xu M."/>
            <person name="Wang M.-X."/>
            <person name="Zhang S.-G."/>
            <person name="Huang M.-R."/>
            <person name="Wu R."/>
            <person name="Zhou Y."/>
        </authorList>
    </citation>
    <scope>NUCLEOTIDE SEQUENCE [LARGE SCALE GENOMIC DNA]</scope>
    <source>
        <strain evidence="15 16">MB_m1</strain>
    </source>
</reference>
<keyword evidence="9" id="KW-0479">Metal-binding</keyword>
<evidence type="ECO:0000256" key="4">
    <source>
        <dbReference type="ARBA" id="ARBA00022722"/>
    </source>
</evidence>
<dbReference type="Pfam" id="PF00078">
    <property type="entry name" value="RVT_1"/>
    <property type="match status" value="1"/>
</dbReference>
<dbReference type="Gene3D" id="3.30.70.270">
    <property type="match status" value="1"/>
</dbReference>
<dbReference type="GO" id="GO:0003677">
    <property type="term" value="F:DNA binding"/>
    <property type="evidence" value="ECO:0007669"/>
    <property type="project" value="UniProtKB-KW"/>
</dbReference>
<dbReference type="GO" id="GO:0006508">
    <property type="term" value="P:proteolysis"/>
    <property type="evidence" value="ECO:0007669"/>
    <property type="project" value="UniProtKB-KW"/>
</dbReference>
<evidence type="ECO:0000256" key="2">
    <source>
        <dbReference type="ARBA" id="ARBA00022679"/>
    </source>
</evidence>
<dbReference type="Gene3D" id="3.30.420.10">
    <property type="entry name" value="Ribonuclease H-like superfamily/Ribonuclease H"/>
    <property type="match status" value="1"/>
</dbReference>
<feature type="domain" description="Chromo" evidence="11">
    <location>
        <begin position="1516"/>
        <end position="1574"/>
    </location>
</feature>
<evidence type="ECO:0000259" key="12">
    <source>
        <dbReference type="PROSITE" id="PS50158"/>
    </source>
</evidence>
<proteinExistence type="predicted"/>
<evidence type="ECO:0000256" key="8">
    <source>
        <dbReference type="ARBA" id="ARBA00022918"/>
    </source>
</evidence>
<feature type="domain" description="Reverse transcriptase" evidence="13">
    <location>
        <begin position="867"/>
        <end position="1048"/>
    </location>
</feature>
<dbReference type="GO" id="GO:0003723">
    <property type="term" value="F:RNA binding"/>
    <property type="evidence" value="ECO:0007669"/>
    <property type="project" value="UniProtKB-KW"/>
</dbReference>
<keyword evidence="2" id="KW-0808">Transferase</keyword>
<sequence>MPRSTAFLITARKLHAFITTGHSIAVRVLALPGTLENVAEHIESYSTLWPPSKAPNPSLDFNIEWTEGRNFMKALDAWIKIAVLQDTDSDHAPSSSASDSQLDPEAAVFVTQQRVLPQPPVSPITPPATRAPATSPPAAPRASRRLTISGQFPDSSVIEPSLIPDQEMSAPPPAFTAAQQEVINKAILAAVAQALAMQAQQPQPAVQPATLAADLQPTPEYFLPVLDSSVPIVEHSKVKWPRSQFSDHRGNVEYDAWKMDMKLFLEEYSGNFITGTSQVKAYFKCTSSEAKSMILEHMSLDFADSCTCAADVLRLLDHRFFDHNRVQSARKAYYQLTMSGSMSYNDFRSKFTAHAITSKISRARWFEDMCEKISPALKTHLMIEKYKMQSSYERLDEYLAIVDRESRNIKSEEAAIARRYASYASSSSANVSFTSGARTSGTRGILKKETWRPTSLSPRATSPAPSPFGSRSTSPSSIICFGCKKPGHMQRECPDLKLDKKIAEMTIDSYYGVGHNLWKELRFDFRSLIGGPQFLVPIELARNGFFIKTTAHIDSGANIFGAIKTSLASQLSSRFGNKFVTLPHPIVPTGYNGALGDPITYVILLTLTIDRRRINFPFLVTNLGSTDVLIGRKFIAHYDIGQRFGAKPQLYWPSDMLVIPYFGPRIFLDLSHTATKLSHQADASRRDQFEVDRSQPSTKERTWLTFDEHDSRHTTSISLISASLMRATLRRFRENYRAAKQAGTPPPDEFVFLASVHDIQREQDRRDIDSADEETIQIASMNGVNPAQALSVKYAVNDAKVDLELPFEYAEFKDLFSKKASDVLAVRRPKVDHKIVLATENTLITKLLRRLTDEQLSEVKQYVQDHLHKGFIEPSNAPYSALILFIKKKDGSIRLCVDYRRLNSITQKDLYPLPLINEMIARISRATIFIKIDIQQAFHRIRISSESKELTTFRTRYSTYKYKVLPFGLTNRPATFQRFINDILMEHLDDFCSAYLDDILIYSTNELEHTEHIKKIMRILNDHGLQADIKKSCKEAWEKLKVALQNALILCHYDPYKQTRLETDSSDGVIAGVLSQLQEDGFYYPIGFFSKTMIDAELNYLIHDKELLAIFHDSITIVNSIPLFTHRTADTVPQVVLAPVEEAPPHLLIPGDILLDEDPSDHTNMIAYDIDGYDIIDRVLRANETSPLLQDLRDGIDTDIDYELRSGKLYFQGRLVVPLEPLELRTALIRHVYDQPCVAHAGIIKTRQLLELRYIANCKCARMKAKRDKTPGLLVPLPIPARTNQHLTMDFTELPLDEEGYDFGLVIVDRLSKRSITIPCHKNITAKGLADLFFVYWVRYFGMPDSIVSDRGPQFVSTFWLSNGYEARFSFDLINPDPPSSATERLNREEAIQVATRAQHAIEFAQSSIAVQQEKMKRLADLRRRPADWTVGDEVWIDTRNWKMDRPSRKLLDKWYGPVEVLAKVGESWKVQLPEGWKIHPVFHSHSLRKYTGNPLPGQVREPPAPIQLLPEQDEWEIEEILGSKVSYNTLYYQIKWTGADDDLNWYPCSDAMTGLHMLRRFHLAHPQAKGPPRALPLWLQAYNEGRDDYSELEDNRPMTATARTQFFEGGG</sequence>
<dbReference type="PROSITE" id="PS50878">
    <property type="entry name" value="RT_POL"/>
    <property type="match status" value="1"/>
</dbReference>
<dbReference type="SUPFAM" id="SSF56672">
    <property type="entry name" value="DNA/RNA polymerases"/>
    <property type="match status" value="1"/>
</dbReference>
<dbReference type="InParanoid" id="K1Y3H3"/>
<dbReference type="InterPro" id="IPR000953">
    <property type="entry name" value="Chromo/chromo_shadow_dom"/>
</dbReference>
<dbReference type="CDD" id="cd00024">
    <property type="entry name" value="CD_CSD"/>
    <property type="match status" value="1"/>
</dbReference>
<dbReference type="GO" id="GO:0006338">
    <property type="term" value="P:chromatin remodeling"/>
    <property type="evidence" value="ECO:0007669"/>
    <property type="project" value="UniProtKB-ARBA"/>
</dbReference>
<feature type="compositionally biased region" description="Pro residues" evidence="10">
    <location>
        <begin position="117"/>
        <end position="126"/>
    </location>
</feature>
<evidence type="ECO:0000256" key="10">
    <source>
        <dbReference type="SAM" id="MobiDB-lite"/>
    </source>
</evidence>
<dbReference type="GO" id="GO:0004190">
    <property type="term" value="F:aspartic-type endopeptidase activity"/>
    <property type="evidence" value="ECO:0007669"/>
    <property type="project" value="UniProtKB-KW"/>
</dbReference>
<dbReference type="InterPro" id="IPR036397">
    <property type="entry name" value="RNaseH_sf"/>
</dbReference>
<dbReference type="FunCoup" id="K1Y3H3">
    <property type="interactions" value="14"/>
</dbReference>
<feature type="domain" description="Integrase catalytic" evidence="14">
    <location>
        <begin position="1276"/>
        <end position="1466"/>
    </location>
</feature>
<feature type="region of interest" description="Disordered" evidence="10">
    <location>
        <begin position="114"/>
        <end position="149"/>
    </location>
</feature>
<dbReference type="PROSITE" id="PS50013">
    <property type="entry name" value="CHROMO_2"/>
    <property type="match status" value="1"/>
</dbReference>
<feature type="region of interest" description="Disordered" evidence="10">
    <location>
        <begin position="452"/>
        <end position="474"/>
    </location>
</feature>
<gene>
    <name evidence="15" type="ORF">MBM_01656</name>
</gene>
<dbReference type="Pfam" id="PF24626">
    <property type="entry name" value="SH3_Tf2-1"/>
    <property type="match status" value="1"/>
</dbReference>
<dbReference type="InterPro" id="IPR016197">
    <property type="entry name" value="Chromo-like_dom_sf"/>
</dbReference>
<dbReference type="OrthoDB" id="3563554at2759"/>
<evidence type="ECO:0000259" key="13">
    <source>
        <dbReference type="PROSITE" id="PS50878"/>
    </source>
</evidence>
<evidence type="ECO:0000313" key="15">
    <source>
        <dbReference type="EMBL" id="EKD19704.1"/>
    </source>
</evidence>
<keyword evidence="7" id="KW-0694">RNA-binding</keyword>
<dbReference type="KEGG" id="mbe:MBM_01656"/>
<evidence type="ECO:0008006" key="17">
    <source>
        <dbReference type="Google" id="ProtNLM"/>
    </source>
</evidence>
<dbReference type="InterPro" id="IPR043128">
    <property type="entry name" value="Rev_trsase/Diguanyl_cyclase"/>
</dbReference>
<dbReference type="SMART" id="SM00343">
    <property type="entry name" value="ZnF_C2HC"/>
    <property type="match status" value="1"/>
</dbReference>
<keyword evidence="9" id="KW-0863">Zinc-finger</keyword>
<dbReference type="Pfam" id="PF00665">
    <property type="entry name" value="rve"/>
    <property type="match status" value="1"/>
</dbReference>
<organism evidence="15 16">
    <name type="scientific">Marssonina brunnea f. sp. multigermtubi (strain MB_m1)</name>
    <name type="common">Marssonina leaf spot fungus</name>
    <dbReference type="NCBI Taxonomy" id="1072389"/>
    <lineage>
        <taxon>Eukaryota</taxon>
        <taxon>Fungi</taxon>
        <taxon>Dikarya</taxon>
        <taxon>Ascomycota</taxon>
        <taxon>Pezizomycotina</taxon>
        <taxon>Leotiomycetes</taxon>
        <taxon>Helotiales</taxon>
        <taxon>Drepanopezizaceae</taxon>
        <taxon>Drepanopeziza</taxon>
    </lineage>
</organism>
<dbReference type="InterPro" id="IPR050951">
    <property type="entry name" value="Retrovirus_Pol_polyprotein"/>
</dbReference>
<dbReference type="PROSITE" id="PS50994">
    <property type="entry name" value="INTEGRASE"/>
    <property type="match status" value="1"/>
</dbReference>
<feature type="domain" description="CCHC-type" evidence="12">
    <location>
        <begin position="480"/>
        <end position="495"/>
    </location>
</feature>
<keyword evidence="3" id="KW-0548">Nucleotidyltransferase</keyword>
<dbReference type="Proteomes" id="UP000006753">
    <property type="component" value="Unassembled WGS sequence"/>
</dbReference>
<dbReference type="Gene3D" id="3.10.10.10">
    <property type="entry name" value="HIV Type 1 Reverse Transcriptase, subunit A, domain 1"/>
    <property type="match status" value="1"/>
</dbReference>
<dbReference type="GO" id="GO:0015074">
    <property type="term" value="P:DNA integration"/>
    <property type="evidence" value="ECO:0007669"/>
    <property type="project" value="InterPro"/>
</dbReference>
<evidence type="ECO:0000256" key="3">
    <source>
        <dbReference type="ARBA" id="ARBA00022695"/>
    </source>
</evidence>
<dbReference type="InterPro" id="IPR056924">
    <property type="entry name" value="SH3_Tf2-1"/>
</dbReference>
<dbReference type="InterPro" id="IPR001584">
    <property type="entry name" value="Integrase_cat-core"/>
</dbReference>
<evidence type="ECO:0000256" key="5">
    <source>
        <dbReference type="ARBA" id="ARBA00022759"/>
    </source>
</evidence>
<dbReference type="InterPro" id="IPR001878">
    <property type="entry name" value="Znf_CCHC"/>
</dbReference>
<dbReference type="PROSITE" id="PS50158">
    <property type="entry name" value="ZF_CCHC"/>
    <property type="match status" value="1"/>
</dbReference>
<dbReference type="PANTHER" id="PTHR37984:SF5">
    <property type="entry name" value="PROTEIN NYNRIN-LIKE"/>
    <property type="match status" value="1"/>
</dbReference>
<evidence type="ECO:0000256" key="7">
    <source>
        <dbReference type="ARBA" id="ARBA00022884"/>
    </source>
</evidence>
<keyword evidence="8" id="KW-0695">RNA-directed DNA polymerase</keyword>
<dbReference type="OMA" id="NDILMEH"/>
<dbReference type="CDD" id="cd01647">
    <property type="entry name" value="RT_LTR"/>
    <property type="match status" value="1"/>
</dbReference>
<evidence type="ECO:0000313" key="16">
    <source>
        <dbReference type="Proteomes" id="UP000006753"/>
    </source>
</evidence>
<dbReference type="InterPro" id="IPR043502">
    <property type="entry name" value="DNA/RNA_pol_sf"/>
</dbReference>
<keyword evidence="5" id="KW-0255">Endonuclease</keyword>
<evidence type="ECO:0000256" key="1">
    <source>
        <dbReference type="ARBA" id="ARBA00011353"/>
    </source>
</evidence>
<dbReference type="Gene3D" id="2.40.50.40">
    <property type="match status" value="1"/>
</dbReference>
<dbReference type="InterPro" id="IPR036875">
    <property type="entry name" value="Znf_CCHC_sf"/>
</dbReference>
<evidence type="ECO:0000256" key="6">
    <source>
        <dbReference type="ARBA" id="ARBA00022801"/>
    </source>
</evidence>
<dbReference type="EMBL" id="JH921430">
    <property type="protein sequence ID" value="EKD19704.1"/>
    <property type="molecule type" value="Genomic_DNA"/>
</dbReference>
<dbReference type="PANTHER" id="PTHR37984">
    <property type="entry name" value="PROTEIN CBG26694"/>
    <property type="match status" value="1"/>
</dbReference>
<accession>K1Y3H3</accession>
<dbReference type="GO" id="GO:0005634">
    <property type="term" value="C:nucleus"/>
    <property type="evidence" value="ECO:0007669"/>
    <property type="project" value="UniProtKB-ARBA"/>
</dbReference>
<dbReference type="InterPro" id="IPR041373">
    <property type="entry name" value="RT_RNaseH"/>
</dbReference>
<dbReference type="InterPro" id="IPR000477">
    <property type="entry name" value="RT_dom"/>
</dbReference>
<evidence type="ECO:0000256" key="9">
    <source>
        <dbReference type="PROSITE-ProRule" id="PRU00047"/>
    </source>
</evidence>
<keyword evidence="9" id="KW-0862">Zinc</keyword>
<dbReference type="SUPFAM" id="SSF53098">
    <property type="entry name" value="Ribonuclease H-like"/>
    <property type="match status" value="1"/>
</dbReference>
<dbReference type="eggNOG" id="KOG0017">
    <property type="taxonomic scope" value="Eukaryota"/>
</dbReference>
<dbReference type="SUPFAM" id="SSF54160">
    <property type="entry name" value="Chromo domain-like"/>
    <property type="match status" value="1"/>
</dbReference>
<dbReference type="Pfam" id="PF17917">
    <property type="entry name" value="RT_RNaseH"/>
    <property type="match status" value="1"/>
</dbReference>
<keyword evidence="6" id="KW-0378">Hydrolase</keyword>
<name>K1Y3H3_MARBU</name>
<keyword evidence="16" id="KW-1185">Reference proteome</keyword>
<comment type="subunit">
    <text evidence="1">Component of the NuA4 histone acetyltransferase complex.</text>
</comment>
<dbReference type="HOGENOM" id="CLU_003446_0_0_1"/>
<evidence type="ECO:0000259" key="14">
    <source>
        <dbReference type="PROSITE" id="PS50994"/>
    </source>
</evidence>
<dbReference type="InterPro" id="IPR012337">
    <property type="entry name" value="RNaseH-like_sf"/>
</dbReference>
<keyword evidence="4" id="KW-0540">Nuclease</keyword>
<dbReference type="Gene3D" id="4.10.60.10">
    <property type="entry name" value="Zinc finger, CCHC-type"/>
    <property type="match status" value="1"/>
</dbReference>
<protein>
    <recommendedName>
        <fullName evidence="17">Reverse transcriptase</fullName>
    </recommendedName>
</protein>
<dbReference type="CDD" id="cd00303">
    <property type="entry name" value="retropepsin_like"/>
    <property type="match status" value="1"/>
</dbReference>